<feature type="domain" description="Epoxide hydrolase N-terminal" evidence="8">
    <location>
        <begin position="78"/>
        <end position="190"/>
    </location>
</feature>
<evidence type="ECO:0000259" key="8">
    <source>
        <dbReference type="Pfam" id="PF06441"/>
    </source>
</evidence>
<dbReference type="Pfam" id="PF06441">
    <property type="entry name" value="EHN"/>
    <property type="match status" value="1"/>
</dbReference>
<keyword evidence="5" id="KW-0058">Aromatic hydrocarbons catabolism</keyword>
<dbReference type="InterPro" id="IPR010497">
    <property type="entry name" value="Epoxide_hydro_N"/>
</dbReference>
<dbReference type="GO" id="GO:0097176">
    <property type="term" value="P:epoxide metabolic process"/>
    <property type="evidence" value="ECO:0007669"/>
    <property type="project" value="TreeGrafter"/>
</dbReference>
<evidence type="ECO:0000256" key="4">
    <source>
        <dbReference type="ARBA" id="ARBA00012091"/>
    </source>
</evidence>
<proteinExistence type="inferred from homology"/>
<gene>
    <name evidence="10" type="primary">LOC108627925</name>
</gene>
<comment type="subcellular location">
    <subcellularLocation>
        <location evidence="2">Microsome membrane</location>
        <topology evidence="2">Single-pass membrane protein</topology>
    </subcellularLocation>
</comment>
<dbReference type="GO" id="GO:0033961">
    <property type="term" value="F:cis-stilbene-oxide hydrolase activity"/>
    <property type="evidence" value="ECO:0007669"/>
    <property type="project" value="UniProtKB-EC"/>
</dbReference>
<dbReference type="Gene3D" id="3.40.50.1820">
    <property type="entry name" value="alpha/beta hydrolase"/>
    <property type="match status" value="1"/>
</dbReference>
<evidence type="ECO:0000256" key="3">
    <source>
        <dbReference type="ARBA" id="ARBA00010088"/>
    </source>
</evidence>
<reference evidence="10" key="1">
    <citation type="submission" date="2025-08" db="UniProtKB">
        <authorList>
            <consortium name="RefSeq"/>
        </authorList>
    </citation>
    <scope>IDENTIFICATION</scope>
    <source>
        <tissue evidence="10">Whole body</tissue>
    </source>
</reference>
<dbReference type="InterPro" id="IPR029058">
    <property type="entry name" value="AB_hydrolase_fold"/>
</dbReference>
<evidence type="ECO:0000256" key="5">
    <source>
        <dbReference type="ARBA" id="ARBA00022797"/>
    </source>
</evidence>
<dbReference type="InterPro" id="IPR000639">
    <property type="entry name" value="Epox_hydrolase-like"/>
</dbReference>
<feature type="active site" description="Nucleophile" evidence="7">
    <location>
        <position position="256"/>
    </location>
</feature>
<feature type="active site" description="Proton acceptor" evidence="7">
    <location>
        <position position="460"/>
    </location>
</feature>
<name>A0AAJ7J5Z9_9HYME</name>
<dbReference type="PIRSF" id="PIRSF001112">
    <property type="entry name" value="Epoxide_hydrolase"/>
    <property type="match status" value="1"/>
</dbReference>
<evidence type="ECO:0000313" key="10">
    <source>
        <dbReference type="RefSeq" id="XP_017885016.1"/>
    </source>
</evidence>
<dbReference type="InterPro" id="IPR016292">
    <property type="entry name" value="Epoxide_hydrolase"/>
</dbReference>
<dbReference type="PANTHER" id="PTHR21661">
    <property type="entry name" value="EPOXIDE HYDROLASE 1-RELATED"/>
    <property type="match status" value="1"/>
</dbReference>
<sequence>MVIFKDECLMTKRNDRSTVSFIPSVLYFDLCSHILMYVYTYSIDVCNDNSSPSELSVPVLPDTNWGPNSGRESISTEIRPFKVDVPASVIDDLKYRLAHRRPYVPPLEDEAWNYGISSKYLDTVLDYWKDKYNWTERQAVLNKYPQFVTNIQGLDIHFYHVKPTNLPNEKKLKVLPLLMLHGWPGSVVEFQKIIPMLRKPWPNQNFVFEIIAPSLPGYGFSQAAVRAGMGGAQIAVVFKNLMHRLGFEKFYVQGGDWGSLIGANMAALYPDKVTGLHLNMCTSSTLKTLFWTILGSYFPSLIGVTNENYSMYLPASTVLSTLIEETGYFHLQATKPDTIGAALTSSPDALAAYLLEKFSTWTNVEYRRRDDGGILEKFTLDELLDNIMVYWVTNSITTSARLYAETMSSAYRSLKIEQLPVKVPTACAAFPNELLVQTKSLLKDRYPNMIQYNVMPRGGHFAAFEEPRLLADDVYSFVKRTEELGRKPNSEL</sequence>
<dbReference type="EC" id="3.3.2.9" evidence="4"/>
<dbReference type="KEGG" id="ccal:108627925"/>
<accession>A0AAJ7J5Z9</accession>
<dbReference type="PANTHER" id="PTHR21661:SF35">
    <property type="entry name" value="EPOXIDE HYDROLASE"/>
    <property type="match status" value="1"/>
</dbReference>
<comment type="catalytic activity">
    <reaction evidence="1">
        <text>1-(4-methoxyphenyl)-N-methyl-N-[(3-methyloxetan-3-yl)methyl]methanamine + H2O = 2-{[(4-methoxybenzyl)(methyl)amino]methyl}-2-methylpropane-1,3-diol</text>
        <dbReference type="Rhea" id="RHEA:55764"/>
        <dbReference type="ChEBI" id="CHEBI:15377"/>
        <dbReference type="ChEBI" id="CHEBI:139161"/>
        <dbReference type="ChEBI" id="CHEBI:139164"/>
        <dbReference type="EC" id="3.3.2.9"/>
    </reaction>
</comment>
<keyword evidence="9" id="KW-1185">Reference proteome</keyword>
<protein>
    <recommendedName>
        <fullName evidence="4">microsomal epoxide hydrolase</fullName>
        <ecNumber evidence="4">3.3.2.9</ecNumber>
    </recommendedName>
</protein>
<dbReference type="Proteomes" id="UP000694925">
    <property type="component" value="Unplaced"/>
</dbReference>
<evidence type="ECO:0000256" key="1">
    <source>
        <dbReference type="ARBA" id="ARBA00000221"/>
    </source>
</evidence>
<evidence type="ECO:0000256" key="2">
    <source>
        <dbReference type="ARBA" id="ARBA00004111"/>
    </source>
</evidence>
<comment type="similarity">
    <text evidence="3">Belongs to the peptidase S33 family.</text>
</comment>
<evidence type="ECO:0000256" key="6">
    <source>
        <dbReference type="ARBA" id="ARBA00022801"/>
    </source>
</evidence>
<evidence type="ECO:0000256" key="7">
    <source>
        <dbReference type="PIRSR" id="PIRSR001112-1"/>
    </source>
</evidence>
<dbReference type="AlphaFoldDB" id="A0AAJ7J5Z9"/>
<dbReference type="RefSeq" id="XP_017885016.1">
    <property type="nucleotide sequence ID" value="XM_018029527.2"/>
</dbReference>
<dbReference type="PRINTS" id="PR00412">
    <property type="entry name" value="EPOXHYDRLASE"/>
</dbReference>
<dbReference type="GeneID" id="108627925"/>
<organism evidence="9 10">
    <name type="scientific">Ceratina calcarata</name>
    <dbReference type="NCBI Taxonomy" id="156304"/>
    <lineage>
        <taxon>Eukaryota</taxon>
        <taxon>Metazoa</taxon>
        <taxon>Ecdysozoa</taxon>
        <taxon>Arthropoda</taxon>
        <taxon>Hexapoda</taxon>
        <taxon>Insecta</taxon>
        <taxon>Pterygota</taxon>
        <taxon>Neoptera</taxon>
        <taxon>Endopterygota</taxon>
        <taxon>Hymenoptera</taxon>
        <taxon>Apocrita</taxon>
        <taxon>Aculeata</taxon>
        <taxon>Apoidea</taxon>
        <taxon>Anthophila</taxon>
        <taxon>Apidae</taxon>
        <taxon>Ceratina</taxon>
        <taxon>Zadontomerus</taxon>
    </lineage>
</organism>
<dbReference type="SUPFAM" id="SSF53474">
    <property type="entry name" value="alpha/beta-Hydrolases"/>
    <property type="match status" value="1"/>
</dbReference>
<keyword evidence="6" id="KW-0378">Hydrolase</keyword>
<feature type="active site" description="Proton donor" evidence="7">
    <location>
        <position position="403"/>
    </location>
</feature>
<evidence type="ECO:0000313" key="9">
    <source>
        <dbReference type="Proteomes" id="UP000694925"/>
    </source>
</evidence>